<dbReference type="Proteomes" id="UP000596661">
    <property type="component" value="Chromosome 1"/>
</dbReference>
<reference evidence="5" key="1">
    <citation type="submission" date="2018-11" db="EMBL/GenBank/DDBJ databases">
        <authorList>
            <person name="Grassa J C."/>
        </authorList>
    </citation>
    <scope>NUCLEOTIDE SEQUENCE [LARGE SCALE GENOMIC DNA]</scope>
</reference>
<feature type="domain" description="Myb-like" evidence="4">
    <location>
        <begin position="104"/>
        <end position="175"/>
    </location>
</feature>
<dbReference type="InterPro" id="IPR027806">
    <property type="entry name" value="HARBI1_dom"/>
</dbReference>
<dbReference type="PANTHER" id="PTHR46250">
    <property type="entry name" value="MYB/SANT-LIKE DNA-BINDING DOMAIN PROTEIN-RELATED"/>
    <property type="match status" value="1"/>
</dbReference>
<evidence type="ECO:0000259" key="4">
    <source>
        <dbReference type="PROSITE" id="PS50090"/>
    </source>
</evidence>
<dbReference type="PROSITE" id="PS50090">
    <property type="entry name" value="MYB_LIKE"/>
    <property type="match status" value="1"/>
</dbReference>
<protein>
    <recommendedName>
        <fullName evidence="4">Myb-like domain-containing protein</fullName>
    </recommendedName>
</protein>
<evidence type="ECO:0000313" key="6">
    <source>
        <dbReference type="Proteomes" id="UP000596661"/>
    </source>
</evidence>
<feature type="region of interest" description="Disordered" evidence="3">
    <location>
        <begin position="260"/>
        <end position="289"/>
    </location>
</feature>
<evidence type="ECO:0000256" key="3">
    <source>
        <dbReference type="SAM" id="MobiDB-lite"/>
    </source>
</evidence>
<dbReference type="Pfam" id="PF12776">
    <property type="entry name" value="Myb_DNA-bind_3"/>
    <property type="match status" value="1"/>
</dbReference>
<evidence type="ECO:0000256" key="1">
    <source>
        <dbReference type="ARBA" id="ARBA00001968"/>
    </source>
</evidence>
<dbReference type="EnsemblPlants" id="evm.model.01.2502">
    <property type="protein sequence ID" value="cds.evm.model.01.2502"/>
    <property type="gene ID" value="evm.TU.01.2502"/>
</dbReference>
<proteinExistence type="predicted"/>
<evidence type="ECO:0000256" key="2">
    <source>
        <dbReference type="ARBA" id="ARBA00022723"/>
    </source>
</evidence>
<organism evidence="5 6">
    <name type="scientific">Cannabis sativa</name>
    <name type="common">Hemp</name>
    <name type="synonym">Marijuana</name>
    <dbReference type="NCBI Taxonomy" id="3483"/>
    <lineage>
        <taxon>Eukaryota</taxon>
        <taxon>Viridiplantae</taxon>
        <taxon>Streptophyta</taxon>
        <taxon>Embryophyta</taxon>
        <taxon>Tracheophyta</taxon>
        <taxon>Spermatophyta</taxon>
        <taxon>Magnoliopsida</taxon>
        <taxon>eudicotyledons</taxon>
        <taxon>Gunneridae</taxon>
        <taxon>Pentapetalae</taxon>
        <taxon>rosids</taxon>
        <taxon>fabids</taxon>
        <taxon>Rosales</taxon>
        <taxon>Cannabaceae</taxon>
        <taxon>Cannabis</taxon>
    </lineage>
</organism>
<dbReference type="AlphaFoldDB" id="A0A803NLF2"/>
<keyword evidence="2" id="KW-0479">Metal-binding</keyword>
<dbReference type="Pfam" id="PF13359">
    <property type="entry name" value="DDE_Tnp_4"/>
    <property type="match status" value="1"/>
</dbReference>
<accession>A0A803NLF2</accession>
<sequence length="375" mass="43010">MKFIFVLPGWEGSASDSRVLRDAINRQNGLKIPKGYYYLVDGGYTNGEGFLAPYKGVAYHLSEWGRNVPRNHEKYFNMKHASARNVIERCFGLLKIRCSDQVYSDKSSRRTWSKFEEDALLNVLEELLVKGGNRFDNGTVRPGTWKEIEKALNVLIPNSGIRASPHIKNKYRMLKKQYSIVFDMVNTSGFSWNDVKKCVQVDNDEAWLTYTQNIKDAKGWRNKPFPMYERLANIFGKDRATGKGAEAPADMVENMNLEAEEETDDFRSVNQNLSLPRGRRKRSRSDDDGMKEIASTFKTMFEHSIEQMRLMVQGTTNDKELATELKSMGLSVDDQLDVLAFMLKKPEYVATFKSIDGEIRGAFVTRVLREVRSSR</sequence>
<dbReference type="PANTHER" id="PTHR46250:SF15">
    <property type="entry name" value="OS01G0523800 PROTEIN"/>
    <property type="match status" value="1"/>
</dbReference>
<dbReference type="InterPro" id="IPR024752">
    <property type="entry name" value="Myb/SANT-like_dom"/>
</dbReference>
<dbReference type="OMA" id="VDNDEAW"/>
<dbReference type="Gramene" id="evm.model.01.2502">
    <property type="protein sequence ID" value="cds.evm.model.01.2502"/>
    <property type="gene ID" value="evm.TU.01.2502"/>
</dbReference>
<comment type="cofactor">
    <cofactor evidence="1">
        <name>a divalent metal cation</name>
        <dbReference type="ChEBI" id="CHEBI:60240"/>
    </cofactor>
</comment>
<dbReference type="InterPro" id="IPR001005">
    <property type="entry name" value="SANT/Myb"/>
</dbReference>
<name>A0A803NLF2_CANSA</name>
<evidence type="ECO:0000313" key="5">
    <source>
        <dbReference type="EnsemblPlants" id="cds.evm.model.01.2502"/>
    </source>
</evidence>
<dbReference type="GO" id="GO:0046872">
    <property type="term" value="F:metal ion binding"/>
    <property type="evidence" value="ECO:0007669"/>
    <property type="project" value="UniProtKB-KW"/>
</dbReference>
<dbReference type="EMBL" id="UZAU01000073">
    <property type="status" value="NOT_ANNOTATED_CDS"/>
    <property type="molecule type" value="Genomic_DNA"/>
</dbReference>
<reference evidence="5" key="2">
    <citation type="submission" date="2021-03" db="UniProtKB">
        <authorList>
            <consortium name="EnsemblPlants"/>
        </authorList>
    </citation>
    <scope>IDENTIFICATION</scope>
</reference>
<keyword evidence="6" id="KW-1185">Reference proteome</keyword>